<protein>
    <submittedName>
        <fullName evidence="4">TIGR01777 family oxidoreductase</fullName>
    </submittedName>
</protein>
<accession>A0ABW3XYS0</accession>
<comment type="caution">
    <text evidence="4">The sequence shown here is derived from an EMBL/GenBank/DDBJ whole genome shotgun (WGS) entry which is preliminary data.</text>
</comment>
<name>A0ABW3XYS0_9FLAO</name>
<dbReference type="PANTHER" id="PTHR11092">
    <property type="entry name" value="SUGAR NUCLEOTIDE EPIMERASE RELATED"/>
    <property type="match status" value="1"/>
</dbReference>
<dbReference type="InterPro" id="IPR013549">
    <property type="entry name" value="DUF1731"/>
</dbReference>
<evidence type="ECO:0000259" key="3">
    <source>
        <dbReference type="Pfam" id="PF08338"/>
    </source>
</evidence>
<evidence type="ECO:0000256" key="1">
    <source>
        <dbReference type="ARBA" id="ARBA00009353"/>
    </source>
</evidence>
<reference evidence="5" key="1">
    <citation type="journal article" date="2019" name="Int. J. Syst. Evol. Microbiol.">
        <title>The Global Catalogue of Microorganisms (GCM) 10K type strain sequencing project: providing services to taxonomists for standard genome sequencing and annotation.</title>
        <authorList>
            <consortium name="The Broad Institute Genomics Platform"/>
            <consortium name="The Broad Institute Genome Sequencing Center for Infectious Disease"/>
            <person name="Wu L."/>
            <person name="Ma J."/>
        </authorList>
    </citation>
    <scope>NUCLEOTIDE SEQUENCE [LARGE SCALE GENOMIC DNA]</scope>
    <source>
        <strain evidence="5">CCUG 61485</strain>
    </source>
</reference>
<dbReference type="RefSeq" id="WP_377176592.1">
    <property type="nucleotide sequence ID" value="NZ_JBHTMY010000002.1"/>
</dbReference>
<proteinExistence type="inferred from homology"/>
<sequence>MQRVIISGASGLVGTSLCDLLSKNGYEVCILSRTSNPKSRNRTYVWDIKKGFIEGGALKNVDYIIHLAGAGIGDEKWTDQRKKVIVDSRVDSAQLLFDKCKELNIKPKAFISSSAVGWYGAITSEKIFDETDPFYDDFLGNTCKVWEDAADQFDALGSRVVKLRTGVVLAKNGGALKKLVPLVKSGFGSAVGTGNQYMPWVHIDDLCQMYLKALKDDKMVGAYNAVTNDFQSNQSFMKTMAKVLGKPFFMPKVPSFLLKIILGEQAVIILEGSRVSANKVLKNGFKFQFPKLGEALKDLEL</sequence>
<feature type="domain" description="DUF1731" evidence="3">
    <location>
        <begin position="253"/>
        <end position="299"/>
    </location>
</feature>
<dbReference type="Gene3D" id="3.40.50.720">
    <property type="entry name" value="NAD(P)-binding Rossmann-like Domain"/>
    <property type="match status" value="1"/>
</dbReference>
<dbReference type="Pfam" id="PF08338">
    <property type="entry name" value="DUF1731"/>
    <property type="match status" value="1"/>
</dbReference>
<dbReference type="Proteomes" id="UP001597201">
    <property type="component" value="Unassembled WGS sequence"/>
</dbReference>
<dbReference type="EMBL" id="JBHTMY010000002">
    <property type="protein sequence ID" value="MFD1314717.1"/>
    <property type="molecule type" value="Genomic_DNA"/>
</dbReference>
<evidence type="ECO:0000313" key="4">
    <source>
        <dbReference type="EMBL" id="MFD1314717.1"/>
    </source>
</evidence>
<gene>
    <name evidence="4" type="ORF">ACFQ39_03740</name>
</gene>
<feature type="domain" description="NAD-dependent epimerase/dehydratase" evidence="2">
    <location>
        <begin position="4"/>
        <end position="217"/>
    </location>
</feature>
<comment type="similarity">
    <text evidence="1">Belongs to the NAD(P)-dependent epimerase/dehydratase family. SDR39U1 subfamily.</text>
</comment>
<dbReference type="InterPro" id="IPR001509">
    <property type="entry name" value="Epimerase_deHydtase"/>
</dbReference>
<evidence type="ECO:0000259" key="2">
    <source>
        <dbReference type="Pfam" id="PF01370"/>
    </source>
</evidence>
<keyword evidence="5" id="KW-1185">Reference proteome</keyword>
<dbReference type="NCBIfam" id="TIGR01777">
    <property type="entry name" value="yfcH"/>
    <property type="match status" value="1"/>
</dbReference>
<dbReference type="InterPro" id="IPR036291">
    <property type="entry name" value="NAD(P)-bd_dom_sf"/>
</dbReference>
<organism evidence="4 5">
    <name type="scientific">Namhaeicola litoreus</name>
    <dbReference type="NCBI Taxonomy" id="1052145"/>
    <lineage>
        <taxon>Bacteria</taxon>
        <taxon>Pseudomonadati</taxon>
        <taxon>Bacteroidota</taxon>
        <taxon>Flavobacteriia</taxon>
        <taxon>Flavobacteriales</taxon>
        <taxon>Flavobacteriaceae</taxon>
        <taxon>Namhaeicola</taxon>
    </lineage>
</organism>
<evidence type="ECO:0000313" key="5">
    <source>
        <dbReference type="Proteomes" id="UP001597201"/>
    </source>
</evidence>
<dbReference type="SUPFAM" id="SSF51735">
    <property type="entry name" value="NAD(P)-binding Rossmann-fold domains"/>
    <property type="match status" value="1"/>
</dbReference>
<dbReference type="InterPro" id="IPR010099">
    <property type="entry name" value="SDR39U1"/>
</dbReference>
<dbReference type="PANTHER" id="PTHR11092:SF0">
    <property type="entry name" value="EPIMERASE FAMILY PROTEIN SDR39U1"/>
    <property type="match status" value="1"/>
</dbReference>
<dbReference type="Pfam" id="PF01370">
    <property type="entry name" value="Epimerase"/>
    <property type="match status" value="1"/>
</dbReference>